<keyword evidence="2" id="KW-0472">Membrane</keyword>
<keyword evidence="2" id="KW-0812">Transmembrane</keyword>
<proteinExistence type="predicted"/>
<keyword evidence="2" id="KW-1133">Transmembrane helix</keyword>
<keyword evidence="4" id="KW-1185">Reference proteome</keyword>
<feature type="transmembrane region" description="Helical" evidence="2">
    <location>
        <begin position="596"/>
        <end position="618"/>
    </location>
</feature>
<evidence type="ECO:0000313" key="4">
    <source>
        <dbReference type="Proteomes" id="UP000655366"/>
    </source>
</evidence>
<dbReference type="EMBL" id="JADNYM010000023">
    <property type="protein sequence ID" value="MBG0740981.1"/>
    <property type="molecule type" value="Genomic_DNA"/>
</dbReference>
<protein>
    <submittedName>
        <fullName evidence="3">Uncharacterized protein</fullName>
    </submittedName>
</protein>
<comment type="caution">
    <text evidence="3">The sequence shown here is derived from an EMBL/GenBank/DDBJ whole genome shotgun (WGS) entry which is preliminary data.</text>
</comment>
<gene>
    <name evidence="3" type="ORF">IV500_16540</name>
</gene>
<dbReference type="AlphaFoldDB" id="A0A931G5L4"/>
<dbReference type="RefSeq" id="WP_196397911.1">
    <property type="nucleotide sequence ID" value="NZ_JADNYM010000023.1"/>
</dbReference>
<dbReference type="Proteomes" id="UP000655366">
    <property type="component" value="Unassembled WGS sequence"/>
</dbReference>
<keyword evidence="1" id="KW-0175">Coiled coil</keyword>
<evidence type="ECO:0000256" key="1">
    <source>
        <dbReference type="SAM" id="Coils"/>
    </source>
</evidence>
<feature type="coiled-coil region" evidence="1">
    <location>
        <begin position="558"/>
        <end position="585"/>
    </location>
</feature>
<feature type="transmembrane region" description="Helical" evidence="2">
    <location>
        <begin position="630"/>
        <end position="651"/>
    </location>
</feature>
<reference evidence="3 4" key="1">
    <citation type="submission" date="2020-11" db="EMBL/GenBank/DDBJ databases">
        <title>Arthrobacter antarcticus sp. nov., isolated from Antarctic Soil.</title>
        <authorList>
            <person name="Li J."/>
        </authorList>
    </citation>
    <scope>NUCLEOTIDE SEQUENCE [LARGE SCALE GENOMIC DNA]</scope>
    <source>
        <strain evidence="3 4">Z1-20</strain>
    </source>
</reference>
<name>A0A931G5L4_9MICC</name>
<accession>A0A931G5L4</accession>
<evidence type="ECO:0000256" key="2">
    <source>
        <dbReference type="SAM" id="Phobius"/>
    </source>
</evidence>
<organism evidence="3 4">
    <name type="scientific">Arthrobacter terrae</name>
    <dbReference type="NCBI Taxonomy" id="2935737"/>
    <lineage>
        <taxon>Bacteria</taxon>
        <taxon>Bacillati</taxon>
        <taxon>Actinomycetota</taxon>
        <taxon>Actinomycetes</taxon>
        <taxon>Micrococcales</taxon>
        <taxon>Micrococcaceae</taxon>
        <taxon>Arthrobacter</taxon>
    </lineage>
</organism>
<evidence type="ECO:0000313" key="3">
    <source>
        <dbReference type="EMBL" id="MBG0740981.1"/>
    </source>
</evidence>
<sequence>MTTSNALLASLAIIKANWDYSQESYVDNFLPFFLDAVKSAEGPMSAPAAKVHIRERFGIDIPEGVLATLSRRAVHKNYGRRENGSFIADPSKLADLRDLGRQKADYLRKQSALVNELVKYSADRFNRTLSIEDAEDALLNHIEEHSVPILGSVMNGAPYDARPASRSSPDTEYVVNSFISEVVSSMPASFDHLETVVKGSMLAVSLYLPNNSELGKRFDRTSLYLDAPVLLKALGYEGDEARAAAKDLLALSRSAGAELACFEHSVSEVRGILDRSAGKALHGGFNGAHRRATDAYFASEGLSASDILLLSQRLEEDVAALGISIQERPAPSRDLTIDELALEEVMESNITYSSRDTLLNDLDSLTAIHRLRGGRSSSRLETCRALLVTTNGGLTRVGRSFFVKEGDHGWPPALTDHHLATLVWLKKPQAAPSLPRRQILADCFAALEPGGRVWDRYLEEINRLGSRGRASENDLMLLRYSTEAQRSLMDRTMGDPDQVTAETVVEILDKVKANILSPAEHERDAAFAAASKTRAALDDAEESLRDRETSLAAEQAAKLAAEDRSTTLEARLARLETAANNLREAATAKSKGRAALAYRLVLIFCGAVLLYAVAATFLPDGVFPGWGKPAVPYCFAFSTLGASATLMWGGSIQGTAGYLRRVLEKQLEKRYLGKLGG</sequence>